<feature type="region of interest" description="Disordered" evidence="13">
    <location>
        <begin position="1"/>
        <end position="42"/>
    </location>
</feature>
<dbReference type="GO" id="GO:0005506">
    <property type="term" value="F:iron ion binding"/>
    <property type="evidence" value="ECO:0007669"/>
    <property type="project" value="UniProtKB-UniRule"/>
</dbReference>
<evidence type="ECO:0000256" key="6">
    <source>
        <dbReference type="ARBA" id="ARBA00022737"/>
    </source>
</evidence>
<keyword evidence="15" id="KW-0560">Oxidoreductase</keyword>
<keyword evidence="7 12" id="KW-1278">Translocase</keyword>
<evidence type="ECO:0000256" key="1">
    <source>
        <dbReference type="ARBA" id="ARBA00010277"/>
    </source>
</evidence>
<evidence type="ECO:0000313" key="16">
    <source>
        <dbReference type="Proteomes" id="UP000326546"/>
    </source>
</evidence>
<dbReference type="GO" id="GO:0005886">
    <property type="term" value="C:plasma membrane"/>
    <property type="evidence" value="ECO:0007669"/>
    <property type="project" value="UniProtKB-SubCell"/>
</dbReference>
<feature type="binding site" evidence="12">
    <location>
        <position position="97"/>
    </location>
    <ligand>
        <name>[4Fe-4S] cluster</name>
        <dbReference type="ChEBI" id="CHEBI:49883"/>
        <label>1</label>
    </ligand>
</feature>
<protein>
    <recommendedName>
        <fullName evidence="12">NADH-quinone oxidoreductase subunit I</fullName>
        <ecNumber evidence="12">7.1.1.-</ecNumber>
    </recommendedName>
    <alternativeName>
        <fullName evidence="12">NADH dehydrogenase I subunit I</fullName>
    </alternativeName>
    <alternativeName>
        <fullName evidence="12">NDH-1 subunit I</fullName>
    </alternativeName>
</protein>
<evidence type="ECO:0000256" key="9">
    <source>
        <dbReference type="ARBA" id="ARBA00023014"/>
    </source>
</evidence>
<evidence type="ECO:0000256" key="12">
    <source>
        <dbReference type="HAMAP-Rule" id="MF_01351"/>
    </source>
</evidence>
<keyword evidence="16" id="KW-1185">Reference proteome</keyword>
<dbReference type="PROSITE" id="PS00198">
    <property type="entry name" value="4FE4S_FER_1"/>
    <property type="match status" value="2"/>
</dbReference>
<dbReference type="InterPro" id="IPR010226">
    <property type="entry name" value="NADH_quinone_OxRdtase_chainI"/>
</dbReference>
<accession>A0A5J6V8C2</accession>
<dbReference type="EC" id="7.1.1.-" evidence="12"/>
<dbReference type="NCBIfam" id="NF004537">
    <property type="entry name" value="PRK05888.1-3"/>
    <property type="match status" value="1"/>
</dbReference>
<dbReference type="Pfam" id="PF12838">
    <property type="entry name" value="Fer4_7"/>
    <property type="match status" value="1"/>
</dbReference>
<comment type="catalytic activity">
    <reaction evidence="12">
        <text>a quinone + NADH + 5 H(+)(in) = a quinol + NAD(+) + 4 H(+)(out)</text>
        <dbReference type="Rhea" id="RHEA:57888"/>
        <dbReference type="ChEBI" id="CHEBI:15378"/>
        <dbReference type="ChEBI" id="CHEBI:24646"/>
        <dbReference type="ChEBI" id="CHEBI:57540"/>
        <dbReference type="ChEBI" id="CHEBI:57945"/>
        <dbReference type="ChEBI" id="CHEBI:132124"/>
    </reaction>
</comment>
<dbReference type="Gene3D" id="3.30.70.3270">
    <property type="match status" value="1"/>
</dbReference>
<evidence type="ECO:0000259" key="14">
    <source>
        <dbReference type="PROSITE" id="PS51379"/>
    </source>
</evidence>
<feature type="region of interest" description="Disordered" evidence="13">
    <location>
        <begin position="200"/>
        <end position="239"/>
    </location>
</feature>
<dbReference type="PROSITE" id="PS51379">
    <property type="entry name" value="4FE4S_FER_2"/>
    <property type="match status" value="2"/>
</dbReference>
<evidence type="ECO:0000256" key="13">
    <source>
        <dbReference type="SAM" id="MobiDB-lite"/>
    </source>
</evidence>
<dbReference type="PANTHER" id="PTHR10849:SF20">
    <property type="entry name" value="NADH DEHYDROGENASE [UBIQUINONE] IRON-SULFUR PROTEIN 8, MITOCHONDRIAL"/>
    <property type="match status" value="1"/>
</dbReference>
<evidence type="ECO:0000256" key="2">
    <source>
        <dbReference type="ARBA" id="ARBA00022475"/>
    </source>
</evidence>
<evidence type="ECO:0000256" key="4">
    <source>
        <dbReference type="ARBA" id="ARBA00022719"/>
    </source>
</evidence>
<evidence type="ECO:0000256" key="8">
    <source>
        <dbReference type="ARBA" id="ARBA00023004"/>
    </source>
</evidence>
<feature type="domain" description="4Fe-4S ferredoxin-type" evidence="14">
    <location>
        <begin position="87"/>
        <end position="117"/>
    </location>
</feature>
<dbReference type="GO" id="GO:0050136">
    <property type="term" value="F:NADH dehydrogenase (quinone) (non-electrogenic) activity"/>
    <property type="evidence" value="ECO:0007669"/>
    <property type="project" value="UniProtKB-UniRule"/>
</dbReference>
<comment type="similarity">
    <text evidence="1 12">Belongs to the complex I 23 kDa subunit family.</text>
</comment>
<dbReference type="Proteomes" id="UP000326546">
    <property type="component" value="Chromosome"/>
</dbReference>
<dbReference type="EMBL" id="CP044427">
    <property type="protein sequence ID" value="QFG69401.1"/>
    <property type="molecule type" value="Genomic_DNA"/>
</dbReference>
<evidence type="ECO:0000256" key="5">
    <source>
        <dbReference type="ARBA" id="ARBA00022723"/>
    </source>
</evidence>
<keyword evidence="8 12" id="KW-0408">Iron</keyword>
<dbReference type="FunFam" id="3.30.70.3270:FF:000007">
    <property type="entry name" value="NADH-quinone oxidoreductase subunit I"/>
    <property type="match status" value="1"/>
</dbReference>
<dbReference type="PANTHER" id="PTHR10849">
    <property type="entry name" value="NADH DEHYDROGENASE UBIQUINONE IRON-SULFUR PROTEIN 8, MITOCHONDRIAL"/>
    <property type="match status" value="1"/>
</dbReference>
<evidence type="ECO:0000256" key="3">
    <source>
        <dbReference type="ARBA" id="ARBA00022485"/>
    </source>
</evidence>
<dbReference type="SUPFAM" id="SSF54862">
    <property type="entry name" value="4Fe-4S ferredoxins"/>
    <property type="match status" value="1"/>
</dbReference>
<dbReference type="KEGG" id="serw:FY030_12410"/>
<comment type="subcellular location">
    <subcellularLocation>
        <location evidence="12">Cell membrane</location>
        <topology evidence="12">Peripheral membrane protein</topology>
    </subcellularLocation>
</comment>
<feature type="binding site" evidence="12">
    <location>
        <position position="107"/>
    </location>
    <ligand>
        <name>[4Fe-4S] cluster</name>
        <dbReference type="ChEBI" id="CHEBI:49883"/>
        <label>2</label>
    </ligand>
</feature>
<feature type="compositionally biased region" description="Basic and acidic residues" evidence="13">
    <location>
        <begin position="215"/>
        <end position="239"/>
    </location>
</feature>
<keyword evidence="9 12" id="KW-0411">Iron-sulfur</keyword>
<dbReference type="GO" id="GO:0051539">
    <property type="term" value="F:4 iron, 4 sulfur cluster binding"/>
    <property type="evidence" value="ECO:0007669"/>
    <property type="project" value="UniProtKB-KW"/>
</dbReference>
<comment type="function">
    <text evidence="12">NDH-1 shuttles electrons from NADH, via FMN and iron-sulfur (Fe-S) centers, to quinones in the respiratory chain. The immediate electron acceptor for the enzyme in this species is believed to be ubiquinone. Couples the redox reaction to proton translocation (for every two electrons transferred, four hydrogen ions are translocated across the cytoplasmic membrane), and thus conserves the redox energy in a proton gradient.</text>
</comment>
<feature type="binding site" evidence="12">
    <location>
        <position position="100"/>
    </location>
    <ligand>
        <name>[4Fe-4S] cluster</name>
        <dbReference type="ChEBI" id="CHEBI:49883"/>
        <label>1</label>
    </ligand>
</feature>
<feature type="binding site" evidence="12">
    <location>
        <position position="152"/>
    </location>
    <ligand>
        <name>[4Fe-4S] cluster</name>
        <dbReference type="ChEBI" id="CHEBI:49883"/>
        <label>1</label>
    </ligand>
</feature>
<proteinExistence type="inferred from homology"/>
<comment type="subunit">
    <text evidence="12">NDH-1 is composed of 14 different subunits. Subunits NuoA, H, J, K, L, M, N constitute the membrane sector of the complex.</text>
</comment>
<dbReference type="NCBIfam" id="TIGR01971">
    <property type="entry name" value="NuoI"/>
    <property type="match status" value="1"/>
</dbReference>
<dbReference type="GO" id="GO:0009060">
    <property type="term" value="P:aerobic respiration"/>
    <property type="evidence" value="ECO:0007669"/>
    <property type="project" value="TreeGrafter"/>
</dbReference>
<evidence type="ECO:0000256" key="10">
    <source>
        <dbReference type="ARBA" id="ARBA00023027"/>
    </source>
</evidence>
<organism evidence="15 16">
    <name type="scientific">Ornithinimicrobium pratense</name>
    <dbReference type="NCBI Taxonomy" id="2593973"/>
    <lineage>
        <taxon>Bacteria</taxon>
        <taxon>Bacillati</taxon>
        <taxon>Actinomycetota</taxon>
        <taxon>Actinomycetes</taxon>
        <taxon>Micrococcales</taxon>
        <taxon>Ornithinimicrobiaceae</taxon>
        <taxon>Ornithinimicrobium</taxon>
    </lineage>
</organism>
<keyword evidence="12" id="KW-0830">Ubiquinone</keyword>
<feature type="binding site" evidence="12">
    <location>
        <position position="148"/>
    </location>
    <ligand>
        <name>[4Fe-4S] cluster</name>
        <dbReference type="ChEBI" id="CHEBI:49883"/>
        <label>2</label>
    </ligand>
</feature>
<dbReference type="InterPro" id="IPR017896">
    <property type="entry name" value="4Fe4S_Fe-S-bd"/>
</dbReference>
<dbReference type="OrthoDB" id="9808559at2"/>
<dbReference type="GO" id="GO:0048038">
    <property type="term" value="F:quinone binding"/>
    <property type="evidence" value="ECO:0007669"/>
    <property type="project" value="UniProtKB-KW"/>
</dbReference>
<gene>
    <name evidence="12 15" type="primary">nuoI</name>
    <name evidence="15" type="ORF">FY030_12410</name>
</gene>
<feature type="domain" description="4Fe-4S ferredoxin-type" evidence="14">
    <location>
        <begin position="133"/>
        <end position="162"/>
    </location>
</feature>
<evidence type="ECO:0000256" key="7">
    <source>
        <dbReference type="ARBA" id="ARBA00022967"/>
    </source>
</evidence>
<keyword evidence="11 12" id="KW-0472">Membrane</keyword>
<keyword evidence="6" id="KW-0677">Repeat</keyword>
<reference evidence="15 16" key="1">
    <citation type="submission" date="2019-09" db="EMBL/GenBank/DDBJ databases">
        <title>Serinicoccus pratensis sp. nov., isolated from meadow soil.</title>
        <authorList>
            <person name="Zhang W."/>
        </authorList>
    </citation>
    <scope>NUCLEOTIDE SEQUENCE [LARGE SCALE GENOMIC DNA]</scope>
    <source>
        <strain evidence="15 16">W204</strain>
    </source>
</reference>
<dbReference type="AlphaFoldDB" id="A0A5J6V8C2"/>
<evidence type="ECO:0000313" key="15">
    <source>
        <dbReference type="EMBL" id="QFG69401.1"/>
    </source>
</evidence>
<keyword evidence="3 12" id="KW-0004">4Fe-4S</keyword>
<keyword evidence="4 12" id="KW-0874">Quinone</keyword>
<comment type="cofactor">
    <cofactor evidence="12">
        <name>[4Fe-4S] cluster</name>
        <dbReference type="ChEBI" id="CHEBI:49883"/>
    </cofactor>
    <text evidence="12">Binds 2 [4Fe-4S] clusters per subunit.</text>
</comment>
<name>A0A5J6V8C2_9MICO</name>
<keyword evidence="10 12" id="KW-0520">NAD</keyword>
<dbReference type="InterPro" id="IPR017900">
    <property type="entry name" value="4Fe4S_Fe_S_CS"/>
</dbReference>
<keyword evidence="5 12" id="KW-0479">Metal-binding</keyword>
<dbReference type="HAMAP" id="MF_01351">
    <property type="entry name" value="NDH1_NuoI"/>
    <property type="match status" value="1"/>
</dbReference>
<keyword evidence="2 12" id="KW-1003">Cell membrane</keyword>
<sequence length="239" mass="26759">MRRTAVADQTDPTAAGHPSRREPAQAPARSEADPSGGKPEPGFLSQLFAPVAGFGVTFATMFRKVRTQEYPEVVRPTQKRYHGRHQLNRHPDGLEKCVGCELCAWACPADAIYVEGADNTDEARFSPGERYGRVYQINYLRCIFCGLCIEACPTRALTMTNEYEMADAEREPLIYEKHQLLAPLGSEMLAPPFPYAEGKTERDYYRGQVTGPTQRQKDHVAQRDAEASSIPTEHEEVPR</sequence>
<feature type="binding site" evidence="12">
    <location>
        <position position="142"/>
    </location>
    <ligand>
        <name>[4Fe-4S] cluster</name>
        <dbReference type="ChEBI" id="CHEBI:49883"/>
        <label>2</label>
    </ligand>
</feature>
<evidence type="ECO:0000256" key="11">
    <source>
        <dbReference type="ARBA" id="ARBA00023136"/>
    </source>
</evidence>
<feature type="binding site" evidence="12">
    <location>
        <position position="145"/>
    </location>
    <ligand>
        <name>[4Fe-4S] cluster</name>
        <dbReference type="ChEBI" id="CHEBI:49883"/>
        <label>2</label>
    </ligand>
</feature>
<feature type="binding site" evidence="12">
    <location>
        <position position="103"/>
    </location>
    <ligand>
        <name>[4Fe-4S] cluster</name>
        <dbReference type="ChEBI" id="CHEBI:49883"/>
        <label>1</label>
    </ligand>
</feature>